<sequence length="156" mass="18254">MRVYQEKKLRKQRKLMCQSFADQNVAANEKGCQTEVKSFDEMCTQTDVLRRKLYHAKDFDYLFTSNKKVVEFAKEFFRKSDNKVLFYTGLHSCEILNFVFELVSPSVSRPSQSLSPFQELVMVLIKLRLDVPFQDLAYRFNSSVPTASRTYDFSLG</sequence>
<evidence type="ECO:0000313" key="3">
    <source>
        <dbReference type="Proteomes" id="UP001249851"/>
    </source>
</evidence>
<dbReference type="AlphaFoldDB" id="A0AAD9UXD9"/>
<dbReference type="Proteomes" id="UP001249851">
    <property type="component" value="Unassembled WGS sequence"/>
</dbReference>
<keyword evidence="3" id="KW-1185">Reference proteome</keyword>
<feature type="domain" description="Transposase Helix-turn-helix" evidence="1">
    <location>
        <begin position="112"/>
        <end position="152"/>
    </location>
</feature>
<dbReference type="Pfam" id="PF13613">
    <property type="entry name" value="HTH_Tnp_4"/>
    <property type="match status" value="1"/>
</dbReference>
<comment type="caution">
    <text evidence="2">The sequence shown here is derived from an EMBL/GenBank/DDBJ whole genome shotgun (WGS) entry which is preliminary data.</text>
</comment>
<proteinExistence type="predicted"/>
<reference evidence="2" key="2">
    <citation type="journal article" date="2023" name="Science">
        <title>Genomic signatures of disease resistance in endangered staghorn corals.</title>
        <authorList>
            <person name="Vollmer S.V."/>
            <person name="Selwyn J.D."/>
            <person name="Despard B.A."/>
            <person name="Roesel C.L."/>
        </authorList>
    </citation>
    <scope>NUCLEOTIDE SEQUENCE</scope>
    <source>
        <strain evidence="2">K2</strain>
    </source>
</reference>
<dbReference type="InterPro" id="IPR027805">
    <property type="entry name" value="Transposase_HTH_dom"/>
</dbReference>
<organism evidence="2 3">
    <name type="scientific">Acropora cervicornis</name>
    <name type="common">Staghorn coral</name>
    <dbReference type="NCBI Taxonomy" id="6130"/>
    <lineage>
        <taxon>Eukaryota</taxon>
        <taxon>Metazoa</taxon>
        <taxon>Cnidaria</taxon>
        <taxon>Anthozoa</taxon>
        <taxon>Hexacorallia</taxon>
        <taxon>Scleractinia</taxon>
        <taxon>Astrocoeniina</taxon>
        <taxon>Acroporidae</taxon>
        <taxon>Acropora</taxon>
    </lineage>
</organism>
<accession>A0AAD9UXD9</accession>
<evidence type="ECO:0000259" key="1">
    <source>
        <dbReference type="Pfam" id="PF13613"/>
    </source>
</evidence>
<dbReference type="PANTHER" id="PTHR23080">
    <property type="entry name" value="THAP DOMAIN PROTEIN"/>
    <property type="match status" value="1"/>
</dbReference>
<reference evidence="2" key="1">
    <citation type="journal article" date="2023" name="G3 (Bethesda)">
        <title>Whole genome assembly and annotation of the endangered Caribbean coral Acropora cervicornis.</title>
        <authorList>
            <person name="Selwyn J.D."/>
            <person name="Vollmer S.V."/>
        </authorList>
    </citation>
    <scope>NUCLEOTIDE SEQUENCE</scope>
    <source>
        <strain evidence="2">K2</strain>
    </source>
</reference>
<gene>
    <name evidence="2" type="ORF">P5673_025174</name>
</gene>
<evidence type="ECO:0000313" key="2">
    <source>
        <dbReference type="EMBL" id="KAK2553426.1"/>
    </source>
</evidence>
<protein>
    <recommendedName>
        <fullName evidence="1">Transposase Helix-turn-helix domain-containing protein</fullName>
    </recommendedName>
</protein>
<name>A0AAD9UXD9_ACRCE</name>
<dbReference type="EMBL" id="JARQWQ010000077">
    <property type="protein sequence ID" value="KAK2553426.1"/>
    <property type="molecule type" value="Genomic_DNA"/>
</dbReference>